<sequence length="176" mass="18878">MPRSRWLAPTRTANSFPGPFLYLAHPLVSASLHFVLTVQHPTRARMSLVRPTDTLKVPVRTFPCLVAMTLGPACQCHRTPECCTTPAIRISSQYLWSMAGGSMSPVPQAMPTGLPMPFFRGNSSPYPGGHSSTLHGASPSSYDTGGHGGDTVPVDSPYDPTAHLLTTWAPLTPPDI</sequence>
<evidence type="ECO:0000256" key="1">
    <source>
        <dbReference type="SAM" id="MobiDB-lite"/>
    </source>
</evidence>
<keyword evidence="3" id="KW-1185">Reference proteome</keyword>
<name>A0A8C4Q1S1_EPTBU</name>
<feature type="compositionally biased region" description="Polar residues" evidence="1">
    <location>
        <begin position="121"/>
        <end position="143"/>
    </location>
</feature>
<protein>
    <submittedName>
        <fullName evidence="2">Uncharacterized protein</fullName>
    </submittedName>
</protein>
<proteinExistence type="predicted"/>
<reference evidence="2" key="1">
    <citation type="submission" date="2025-08" db="UniProtKB">
        <authorList>
            <consortium name="Ensembl"/>
        </authorList>
    </citation>
    <scope>IDENTIFICATION</scope>
</reference>
<organism evidence="2 3">
    <name type="scientific">Eptatretus burgeri</name>
    <name type="common">Inshore hagfish</name>
    <dbReference type="NCBI Taxonomy" id="7764"/>
    <lineage>
        <taxon>Eukaryota</taxon>
        <taxon>Metazoa</taxon>
        <taxon>Chordata</taxon>
        <taxon>Craniata</taxon>
        <taxon>Vertebrata</taxon>
        <taxon>Cyclostomata</taxon>
        <taxon>Myxini</taxon>
        <taxon>Myxiniformes</taxon>
        <taxon>Myxinidae</taxon>
        <taxon>Eptatretinae</taxon>
        <taxon>Eptatretus</taxon>
    </lineage>
</organism>
<dbReference type="AlphaFoldDB" id="A0A8C4Q1S1"/>
<reference evidence="2" key="2">
    <citation type="submission" date="2025-09" db="UniProtKB">
        <authorList>
            <consortium name="Ensembl"/>
        </authorList>
    </citation>
    <scope>IDENTIFICATION</scope>
</reference>
<dbReference type="Ensembl" id="ENSEBUT00000009122.1">
    <property type="protein sequence ID" value="ENSEBUP00000008615.1"/>
    <property type="gene ID" value="ENSEBUG00000005573.1"/>
</dbReference>
<accession>A0A8C4Q1S1</accession>
<evidence type="ECO:0000313" key="2">
    <source>
        <dbReference type="Ensembl" id="ENSEBUP00000008615.1"/>
    </source>
</evidence>
<dbReference type="Proteomes" id="UP000694388">
    <property type="component" value="Unplaced"/>
</dbReference>
<feature type="region of interest" description="Disordered" evidence="1">
    <location>
        <begin position="121"/>
        <end position="156"/>
    </location>
</feature>
<evidence type="ECO:0000313" key="3">
    <source>
        <dbReference type="Proteomes" id="UP000694388"/>
    </source>
</evidence>